<name>A0ABQ5K8Q0_9EUKA</name>
<comment type="caution">
    <text evidence="2">The sequence shown here is derived from an EMBL/GenBank/DDBJ whole genome shotgun (WGS) entry which is preliminary data.</text>
</comment>
<evidence type="ECO:0000313" key="2">
    <source>
        <dbReference type="EMBL" id="GKT28946.1"/>
    </source>
</evidence>
<keyword evidence="1" id="KW-1133">Transmembrane helix</keyword>
<proteinExistence type="predicted"/>
<reference evidence="2" key="1">
    <citation type="submission" date="2022-03" db="EMBL/GenBank/DDBJ databases">
        <title>Draft genome sequence of Aduncisulcus paluster, a free-living microaerophilic Fornicata.</title>
        <authorList>
            <person name="Yuyama I."/>
            <person name="Kume K."/>
            <person name="Tamura T."/>
            <person name="Inagaki Y."/>
            <person name="Hashimoto T."/>
        </authorList>
    </citation>
    <scope>NUCLEOTIDE SEQUENCE</scope>
    <source>
        <strain evidence="2">NY0171</strain>
    </source>
</reference>
<keyword evidence="3" id="KW-1185">Reference proteome</keyword>
<organism evidence="2 3">
    <name type="scientific">Aduncisulcus paluster</name>
    <dbReference type="NCBI Taxonomy" id="2918883"/>
    <lineage>
        <taxon>Eukaryota</taxon>
        <taxon>Metamonada</taxon>
        <taxon>Carpediemonas-like organisms</taxon>
        <taxon>Aduncisulcus</taxon>
    </lineage>
</organism>
<feature type="transmembrane region" description="Helical" evidence="1">
    <location>
        <begin position="6"/>
        <end position="27"/>
    </location>
</feature>
<sequence>NENTGHILPAVVIIFGLGAAFSIRLGISAIH</sequence>
<accession>A0ABQ5K8Q0</accession>
<feature type="non-terminal residue" evidence="2">
    <location>
        <position position="1"/>
    </location>
</feature>
<dbReference type="EMBL" id="BQXS01008037">
    <property type="protein sequence ID" value="GKT28946.1"/>
    <property type="molecule type" value="Genomic_DNA"/>
</dbReference>
<evidence type="ECO:0000313" key="3">
    <source>
        <dbReference type="Proteomes" id="UP001057375"/>
    </source>
</evidence>
<evidence type="ECO:0000256" key="1">
    <source>
        <dbReference type="SAM" id="Phobius"/>
    </source>
</evidence>
<evidence type="ECO:0008006" key="4">
    <source>
        <dbReference type="Google" id="ProtNLM"/>
    </source>
</evidence>
<protein>
    <recommendedName>
        <fullName evidence="4">Aquaporin</fullName>
    </recommendedName>
</protein>
<dbReference type="Proteomes" id="UP001057375">
    <property type="component" value="Unassembled WGS sequence"/>
</dbReference>
<keyword evidence="1" id="KW-0472">Membrane</keyword>
<gene>
    <name evidence="2" type="ORF">ADUPG1_005097</name>
</gene>
<keyword evidence="1" id="KW-0812">Transmembrane</keyword>